<evidence type="ECO:0000313" key="2">
    <source>
        <dbReference type="Proteomes" id="UP000683925"/>
    </source>
</evidence>
<dbReference type="Proteomes" id="UP000683925">
    <property type="component" value="Unassembled WGS sequence"/>
</dbReference>
<accession>A0A8S1UB76</accession>
<evidence type="ECO:0000313" key="1">
    <source>
        <dbReference type="EMBL" id="CAD8161604.1"/>
    </source>
</evidence>
<keyword evidence="2" id="KW-1185">Reference proteome</keyword>
<gene>
    <name evidence="1" type="ORF">POCTA_138.1.T0400114</name>
</gene>
<sequence>MCLDVLRQYQLITQIFFKRALEYQNDRIGLNLSSVKIIGINKDRDLRNSMVNVLIRFVSFLAIYIEDFVL</sequence>
<protein>
    <submittedName>
        <fullName evidence="1">Uncharacterized protein</fullName>
    </submittedName>
</protein>
<dbReference type="EMBL" id="CAJJDP010000040">
    <property type="protein sequence ID" value="CAD8161604.1"/>
    <property type="molecule type" value="Genomic_DNA"/>
</dbReference>
<dbReference type="AlphaFoldDB" id="A0A8S1UB76"/>
<proteinExistence type="predicted"/>
<organism evidence="1 2">
    <name type="scientific">Paramecium octaurelia</name>
    <dbReference type="NCBI Taxonomy" id="43137"/>
    <lineage>
        <taxon>Eukaryota</taxon>
        <taxon>Sar</taxon>
        <taxon>Alveolata</taxon>
        <taxon>Ciliophora</taxon>
        <taxon>Intramacronucleata</taxon>
        <taxon>Oligohymenophorea</taxon>
        <taxon>Peniculida</taxon>
        <taxon>Parameciidae</taxon>
        <taxon>Paramecium</taxon>
    </lineage>
</organism>
<comment type="caution">
    <text evidence="1">The sequence shown here is derived from an EMBL/GenBank/DDBJ whole genome shotgun (WGS) entry which is preliminary data.</text>
</comment>
<reference evidence="1" key="1">
    <citation type="submission" date="2021-01" db="EMBL/GenBank/DDBJ databases">
        <authorList>
            <consortium name="Genoscope - CEA"/>
            <person name="William W."/>
        </authorList>
    </citation>
    <scope>NUCLEOTIDE SEQUENCE</scope>
</reference>
<name>A0A8S1UB76_PAROT</name>